<dbReference type="AlphaFoldDB" id="A0A1V6CCD2"/>
<keyword evidence="5" id="KW-0032">Aminotransferase</keyword>
<dbReference type="PANTHER" id="PTHR30244">
    <property type="entry name" value="TRANSAMINASE"/>
    <property type="match status" value="1"/>
</dbReference>
<dbReference type="GO" id="GO:0030170">
    <property type="term" value="F:pyridoxal phosphate binding"/>
    <property type="evidence" value="ECO:0007669"/>
    <property type="project" value="TreeGrafter"/>
</dbReference>
<keyword evidence="4" id="KW-0472">Membrane</keyword>
<dbReference type="GO" id="GO:0008483">
    <property type="term" value="F:transaminase activity"/>
    <property type="evidence" value="ECO:0007669"/>
    <property type="project" value="UniProtKB-KW"/>
</dbReference>
<keyword evidence="4" id="KW-0812">Transmembrane</keyword>
<sequence length="395" mass="43502">MYRMGEEEVQELRKVLLSKQLFRVGDPSAGHLGEVEKFEKDWANLIGTKYSLLLSGGGTAALICGLVGVGIGPGDEVLIPSYTFMATASAVLAVGAIPVIVEVDDSCTMDVSDLEKKITPQTKAVIPVHMVGMPANMERICDIAKKYNLKVIEDACQAVGGSFKGKRLGAWGDVGTYSFNFFKIIGCGEGGGLVTNDRIIYERASIFHDSGTAFRPYVGEFTIPIFLGLQFRASEIMGAIMNVQLKRLEGILSDLRRIKRSFIDKLSGKPGIGFARSNDIEGDCGVVVAFRFDTPEKAINFARSEGVNGWRPLDSGKHVWFDWKPVIDKRVGGHPAMNPYNFPQNKNLRKDYTKEMYPKSLDNLGRTVFVSINPDWTEDEINERIKACENAASKL</sequence>
<reference evidence="5" key="1">
    <citation type="submission" date="2017-02" db="EMBL/GenBank/DDBJ databases">
        <title>Delving into the versatile metabolic prowess of the omnipresent phylum Bacteroidetes.</title>
        <authorList>
            <person name="Nobu M.K."/>
            <person name="Mei R."/>
            <person name="Narihiro T."/>
            <person name="Kuroda K."/>
            <person name="Liu W.-T."/>
        </authorList>
    </citation>
    <scope>NUCLEOTIDE SEQUENCE</scope>
    <source>
        <strain evidence="5">ADurb.Bin131</strain>
    </source>
</reference>
<dbReference type="InterPro" id="IPR000653">
    <property type="entry name" value="DegT/StrS_aminotransferase"/>
</dbReference>
<feature type="active site" description="Proton acceptor" evidence="1">
    <location>
        <position position="183"/>
    </location>
</feature>
<feature type="modified residue" description="N6-(pyridoxal phosphate)lysine" evidence="2">
    <location>
        <position position="183"/>
    </location>
</feature>
<dbReference type="PANTHER" id="PTHR30244:SF34">
    <property type="entry name" value="DTDP-4-AMINO-4,6-DIDEOXYGALACTOSE TRANSAMINASE"/>
    <property type="match status" value="1"/>
</dbReference>
<dbReference type="Proteomes" id="UP000485562">
    <property type="component" value="Unassembled WGS sequence"/>
</dbReference>
<evidence type="ECO:0000256" key="4">
    <source>
        <dbReference type="SAM" id="Phobius"/>
    </source>
</evidence>
<comment type="caution">
    <text evidence="5">The sequence shown here is derived from an EMBL/GenBank/DDBJ whole genome shotgun (WGS) entry which is preliminary data.</text>
</comment>
<feature type="transmembrane region" description="Helical" evidence="4">
    <location>
        <begin position="50"/>
        <end position="71"/>
    </location>
</feature>
<keyword evidence="5" id="KW-0808">Transferase</keyword>
<evidence type="ECO:0000256" key="1">
    <source>
        <dbReference type="PIRSR" id="PIRSR000390-1"/>
    </source>
</evidence>
<dbReference type="Gene3D" id="3.40.640.10">
    <property type="entry name" value="Type I PLP-dependent aspartate aminotransferase-like (Major domain)"/>
    <property type="match status" value="1"/>
</dbReference>
<dbReference type="GO" id="GO:0000271">
    <property type="term" value="P:polysaccharide biosynthetic process"/>
    <property type="evidence" value="ECO:0007669"/>
    <property type="project" value="TreeGrafter"/>
</dbReference>
<evidence type="ECO:0000256" key="2">
    <source>
        <dbReference type="PIRSR" id="PIRSR000390-2"/>
    </source>
</evidence>
<dbReference type="Pfam" id="PF01041">
    <property type="entry name" value="DegT_DnrJ_EryC1"/>
    <property type="match status" value="1"/>
</dbReference>
<dbReference type="SUPFAM" id="SSF53383">
    <property type="entry name" value="PLP-dependent transferases"/>
    <property type="match status" value="1"/>
</dbReference>
<proteinExistence type="inferred from homology"/>
<comment type="similarity">
    <text evidence="3">Belongs to the DegT/DnrJ/EryC1 family.</text>
</comment>
<dbReference type="CDD" id="cd00616">
    <property type="entry name" value="AHBA_syn"/>
    <property type="match status" value="1"/>
</dbReference>
<evidence type="ECO:0000256" key="3">
    <source>
        <dbReference type="RuleBase" id="RU004508"/>
    </source>
</evidence>
<keyword evidence="4" id="KW-1133">Transmembrane helix</keyword>
<protein>
    <submittedName>
        <fullName evidence="5">dTDP-3-amino-3,6-dideoxy-alpha-D-galactopyranose transaminase</fullName>
        <ecNumber evidence="5">2.6.1.90</ecNumber>
    </submittedName>
</protein>
<name>A0A1V6CCD2_UNCT6</name>
<dbReference type="Gene3D" id="3.90.1150.10">
    <property type="entry name" value="Aspartate Aminotransferase, domain 1"/>
    <property type="match status" value="1"/>
</dbReference>
<feature type="transmembrane region" description="Helical" evidence="4">
    <location>
        <begin position="77"/>
        <end position="101"/>
    </location>
</feature>
<organism evidence="5">
    <name type="scientific">candidate division TA06 bacterium ADurb.Bin131</name>
    <dbReference type="NCBI Taxonomy" id="1852827"/>
    <lineage>
        <taxon>Bacteria</taxon>
        <taxon>Bacteria division TA06</taxon>
    </lineage>
</organism>
<dbReference type="InterPro" id="IPR015421">
    <property type="entry name" value="PyrdxlP-dep_Trfase_major"/>
</dbReference>
<evidence type="ECO:0000313" key="5">
    <source>
        <dbReference type="EMBL" id="OQB74562.1"/>
    </source>
</evidence>
<dbReference type="InterPro" id="IPR015422">
    <property type="entry name" value="PyrdxlP-dep_Trfase_small"/>
</dbReference>
<gene>
    <name evidence="5" type="primary">fdtB_2</name>
    <name evidence="5" type="ORF">BWX89_00466</name>
</gene>
<dbReference type="EC" id="2.6.1.90" evidence="5"/>
<accession>A0A1V6CCD2</accession>
<dbReference type="InterPro" id="IPR015424">
    <property type="entry name" value="PyrdxlP-dep_Trfase"/>
</dbReference>
<dbReference type="EMBL" id="MWDQ01000036">
    <property type="protein sequence ID" value="OQB74562.1"/>
    <property type="molecule type" value="Genomic_DNA"/>
</dbReference>
<keyword evidence="2 3" id="KW-0663">Pyridoxal phosphate</keyword>